<reference evidence="4 5" key="1">
    <citation type="submission" date="2016-06" db="EMBL/GenBank/DDBJ databases">
        <title>Evolution of pathogenesis and genome organization in the Tremellales.</title>
        <authorList>
            <person name="Cuomo C."/>
            <person name="Litvintseva A."/>
            <person name="Heitman J."/>
            <person name="Chen Y."/>
            <person name="Sun S."/>
            <person name="Springer D."/>
            <person name="Dromer F."/>
            <person name="Young S."/>
            <person name="Zeng Q."/>
            <person name="Chapman S."/>
            <person name="Gujja S."/>
            <person name="Saif S."/>
            <person name="Birren B."/>
        </authorList>
    </citation>
    <scope>NUCLEOTIDE SEQUENCE [LARGE SCALE GENOMIC DNA]</scope>
    <source>
        <strain evidence="4 5">CBS 6039</strain>
    </source>
</reference>
<dbReference type="InterPro" id="IPR006084">
    <property type="entry name" value="XPG/Rad2"/>
</dbReference>
<dbReference type="GO" id="GO:0003730">
    <property type="term" value="F:mRNA 3'-UTR binding"/>
    <property type="evidence" value="ECO:0007669"/>
    <property type="project" value="TreeGrafter"/>
</dbReference>
<dbReference type="PANTHER" id="PTHR11081:SF32">
    <property type="entry name" value="POST-TRANSCRIPTIONAL REGULATOR MKT1"/>
    <property type="match status" value="1"/>
</dbReference>
<dbReference type="EMBL" id="AWGJ01000005">
    <property type="protein sequence ID" value="ODN79474.1"/>
    <property type="molecule type" value="Genomic_DNA"/>
</dbReference>
<dbReference type="OrthoDB" id="17262at2759"/>
<dbReference type="SUPFAM" id="SSF88723">
    <property type="entry name" value="PIN domain-like"/>
    <property type="match status" value="1"/>
</dbReference>
<dbReference type="GO" id="GO:0006417">
    <property type="term" value="P:regulation of translation"/>
    <property type="evidence" value="ECO:0007669"/>
    <property type="project" value="UniProtKB-KW"/>
</dbReference>
<accession>A0A1E3HT06</accession>
<comment type="caution">
    <text evidence="4">The sequence shown here is derived from an EMBL/GenBank/DDBJ whole genome shotgun (WGS) entry which is preliminary data.</text>
</comment>
<feature type="domain" description="XPG N-terminal" evidence="3">
    <location>
        <begin position="1"/>
        <end position="105"/>
    </location>
</feature>
<dbReference type="GO" id="GO:0004518">
    <property type="term" value="F:nuclease activity"/>
    <property type="evidence" value="ECO:0007669"/>
    <property type="project" value="InterPro"/>
</dbReference>
<name>A0A1E3HT06_9TREE</name>
<dbReference type="Pfam" id="PF00752">
    <property type="entry name" value="XPG_N"/>
    <property type="match status" value="1"/>
</dbReference>
<comment type="similarity">
    <text evidence="2">Belongs to the XPG/RAD2 endonuclease family.</text>
</comment>
<keyword evidence="1" id="KW-0810">Translation regulation</keyword>
<dbReference type="Pfam" id="PF12246">
    <property type="entry name" value="MKT1_C"/>
    <property type="match status" value="1"/>
</dbReference>
<dbReference type="RefSeq" id="XP_018994321.1">
    <property type="nucleotide sequence ID" value="XM_019137295.1"/>
</dbReference>
<evidence type="ECO:0000313" key="5">
    <source>
        <dbReference type="Proteomes" id="UP000094065"/>
    </source>
</evidence>
<protein>
    <recommendedName>
        <fullName evidence="3">XPG N-terminal domain-containing protein</fullName>
    </recommendedName>
</protein>
<dbReference type="InterPro" id="IPR022040">
    <property type="entry name" value="MKT1_N"/>
</dbReference>
<keyword evidence="5" id="KW-1185">Reference proteome</keyword>
<proteinExistence type="inferred from homology"/>
<dbReference type="InterPro" id="IPR037314">
    <property type="entry name" value="MKT1_H3TH"/>
</dbReference>
<dbReference type="Pfam" id="PF12247">
    <property type="entry name" value="MKT1_N"/>
    <property type="match status" value="1"/>
</dbReference>
<dbReference type="STRING" id="1295533.A0A1E3HT06"/>
<evidence type="ECO:0000256" key="1">
    <source>
        <dbReference type="ARBA" id="ARBA00022845"/>
    </source>
</evidence>
<dbReference type="InterPro" id="IPR022039">
    <property type="entry name" value="MKT1_C"/>
</dbReference>
<dbReference type="PANTHER" id="PTHR11081">
    <property type="entry name" value="FLAP ENDONUCLEASE FAMILY MEMBER"/>
    <property type="match status" value="1"/>
</dbReference>
<dbReference type="AlphaFoldDB" id="A0A1E3HT06"/>
<gene>
    <name evidence="4" type="ORF">L202_03446</name>
</gene>
<dbReference type="Gene3D" id="3.40.50.1010">
    <property type="entry name" value="5'-nuclease"/>
    <property type="match status" value="1"/>
</dbReference>
<dbReference type="SMART" id="SM00485">
    <property type="entry name" value="XPGN"/>
    <property type="match status" value="1"/>
</dbReference>
<dbReference type="InterPro" id="IPR006085">
    <property type="entry name" value="XPG_DNA_repair_N"/>
</dbReference>
<dbReference type="CDD" id="cd09902">
    <property type="entry name" value="H3TH_MKT1"/>
    <property type="match status" value="1"/>
</dbReference>
<evidence type="ECO:0000259" key="3">
    <source>
        <dbReference type="SMART" id="SM00485"/>
    </source>
</evidence>
<organism evidence="4 5">
    <name type="scientific">Cryptococcus amylolentus CBS 6039</name>
    <dbReference type="NCBI Taxonomy" id="1295533"/>
    <lineage>
        <taxon>Eukaryota</taxon>
        <taxon>Fungi</taxon>
        <taxon>Dikarya</taxon>
        <taxon>Basidiomycota</taxon>
        <taxon>Agaricomycotina</taxon>
        <taxon>Tremellomycetes</taxon>
        <taxon>Tremellales</taxon>
        <taxon>Cryptococcaceae</taxon>
        <taxon>Cryptococcus</taxon>
    </lineage>
</organism>
<dbReference type="InterPro" id="IPR029060">
    <property type="entry name" value="PIN-like_dom_sf"/>
</dbReference>
<dbReference type="CDD" id="cd09858">
    <property type="entry name" value="PIN_MKT1"/>
    <property type="match status" value="1"/>
</dbReference>
<evidence type="ECO:0000313" key="4">
    <source>
        <dbReference type="EMBL" id="ODN79474.1"/>
    </source>
</evidence>
<sequence>MGIRGFDVYLKERKLLQSCPISHLANTRIGIDASYYINHLLTDPATREPLVAATGGIPYSIIQKIETDLRALEHRSIKPVFVFAGLPLAAKEPVKLPDQKAERENVAKNEAWALYDQGEPLLAVDKLNSFNGGNYVDQRDLLRSILRLFRHRFVEYVIAPYSSHAQLAYLLQHPKGYIHAIYSSSECLMWPVERVITSSDWSTTFQFADKVRILNDINLSSEQFLDMGLLCGSTLLRTMPLPTPEFSLKMISDFVRHHKSGLAVCQNLPHIPYKTQSYTESFWKARLAIKFSLVLTTEGQCVPLPTVIAPQQQAFTVQDVPADLEDIFSPKLPDEIYFYICRGIISTQVVGWVSSGTIVEQQPLLETNEYRRFIKDVITEGPTSPRCTTIALLLDCMHREWSSKRINVQYWFDPYVTGNNRGNNQVPYSDPLTQSLIARCQDWMVPMFSLEMELRRQNSSTIDLKLCLGALATEDLVNKTFKPKGDRTLDKKDEVVANSVWRFLEVRGFVQQNHTHSSIGKALHAAYDISKINDRFQEPLYLILELLRSGVVHGEKWGGPSAAPLPGGPSFGENDEQNTVRLVMRCISVLPLTNRPQQWVGPLSQELLAFNSFVKALSKSLRQLFESVSCHLLLSGDGRRNRDDFNDIMISLPFQTDVNTGFGILAKSYLDATAYHNDGEFVTEATAASEKSKAAKREAIAFVEANFSSVRNPVQELDRGFRFWDTVMVAIRTLAQAQGPTPTLAQTVVGKDVIEQFERADRWLKPMRP</sequence>
<dbReference type="GeneID" id="30154755"/>
<evidence type="ECO:0000256" key="2">
    <source>
        <dbReference type="ARBA" id="ARBA00024023"/>
    </source>
</evidence>
<dbReference type="Proteomes" id="UP000094065">
    <property type="component" value="Unassembled WGS sequence"/>
</dbReference>